<accession>I1CPX1</accession>
<reference evidence="1 2" key="1">
    <citation type="journal article" date="2009" name="PLoS Genet.">
        <title>Genomic analysis of the basal lineage fungus Rhizopus oryzae reveals a whole-genome duplication.</title>
        <authorList>
            <person name="Ma L.-J."/>
            <person name="Ibrahim A.S."/>
            <person name="Skory C."/>
            <person name="Grabherr M.G."/>
            <person name="Burger G."/>
            <person name="Butler M."/>
            <person name="Elias M."/>
            <person name="Idnurm A."/>
            <person name="Lang B.F."/>
            <person name="Sone T."/>
            <person name="Abe A."/>
            <person name="Calvo S.E."/>
            <person name="Corrochano L.M."/>
            <person name="Engels R."/>
            <person name="Fu J."/>
            <person name="Hansberg W."/>
            <person name="Kim J.-M."/>
            <person name="Kodira C.D."/>
            <person name="Koehrsen M.J."/>
            <person name="Liu B."/>
            <person name="Miranda-Saavedra D."/>
            <person name="O'Leary S."/>
            <person name="Ortiz-Castellanos L."/>
            <person name="Poulter R."/>
            <person name="Rodriguez-Romero J."/>
            <person name="Ruiz-Herrera J."/>
            <person name="Shen Y.-Q."/>
            <person name="Zeng Q."/>
            <person name="Galagan J."/>
            <person name="Birren B.W."/>
            <person name="Cuomo C.A."/>
            <person name="Wickes B.L."/>
        </authorList>
    </citation>
    <scope>NUCLEOTIDE SEQUENCE [LARGE SCALE GENOMIC DNA]</scope>
    <source>
        <strain evidence="2">RA 99-880 / ATCC MYA-4621 / FGSC 9543 / NRRL 43880</strain>
    </source>
</reference>
<dbReference type="GeneID" id="93622177"/>
<evidence type="ECO:0000313" key="1">
    <source>
        <dbReference type="EMBL" id="EIE90501.1"/>
    </source>
</evidence>
<dbReference type="InParanoid" id="I1CPX1"/>
<protein>
    <submittedName>
        <fullName evidence="1">Uncharacterized protein</fullName>
    </submittedName>
</protein>
<dbReference type="VEuPathDB" id="FungiDB:RO3G_15212"/>
<dbReference type="AlphaFoldDB" id="I1CPX1"/>
<name>I1CPX1_RHIO9</name>
<dbReference type="OMA" id="THKNAIQ"/>
<keyword evidence="2" id="KW-1185">Reference proteome</keyword>
<proteinExistence type="predicted"/>
<gene>
    <name evidence="1" type="ORF">RO3G_15212</name>
</gene>
<organism evidence="1 2">
    <name type="scientific">Rhizopus delemar (strain RA 99-880 / ATCC MYA-4621 / FGSC 9543 / NRRL 43880)</name>
    <name type="common">Mucormycosis agent</name>
    <name type="synonym">Rhizopus arrhizus var. delemar</name>
    <dbReference type="NCBI Taxonomy" id="246409"/>
    <lineage>
        <taxon>Eukaryota</taxon>
        <taxon>Fungi</taxon>
        <taxon>Fungi incertae sedis</taxon>
        <taxon>Mucoromycota</taxon>
        <taxon>Mucoromycotina</taxon>
        <taxon>Mucoromycetes</taxon>
        <taxon>Mucorales</taxon>
        <taxon>Mucorineae</taxon>
        <taxon>Rhizopodaceae</taxon>
        <taxon>Rhizopus</taxon>
    </lineage>
</organism>
<dbReference type="OrthoDB" id="10411281at2759"/>
<dbReference type="RefSeq" id="XP_067525897.1">
    <property type="nucleotide sequence ID" value="XM_067669796.1"/>
</dbReference>
<dbReference type="EMBL" id="CH476746">
    <property type="protein sequence ID" value="EIE90501.1"/>
    <property type="molecule type" value="Genomic_DNA"/>
</dbReference>
<sequence>MEQHPKELSAYVKDHDSLNFLAFTNKHKDKIAEWSISLTHKNAIELHSYWKRCSARNVREHGKKMTAAPRQTYDKVMWESILTMARKLDQAKKTYQTEAIDVLIAAVPSSSTMLKNVFDTHDKSLQQDGQPQDEQQQEDAISLRPEWEDLDLEERLHFLAYKKISGRTFDAVEKQVLISMTNDGSVKSCLMYLAAQHLLLDTMTDDDMMCLKLLLSRVVNISNPTFKNLMAKYLEPDVLQSFEQALPIPFELDPTISDFISQVEAKEDDVDAILELVCEQKLKYLQHKTSDMYACICCVEHMYSSRSI</sequence>
<dbReference type="Proteomes" id="UP000009138">
    <property type="component" value="Unassembled WGS sequence"/>
</dbReference>
<evidence type="ECO:0000313" key="2">
    <source>
        <dbReference type="Proteomes" id="UP000009138"/>
    </source>
</evidence>